<proteinExistence type="predicted"/>
<dbReference type="SUPFAM" id="SSF56826">
    <property type="entry name" value="Upper collar protein gp10 (connector protein)"/>
    <property type="match status" value="1"/>
</dbReference>
<dbReference type="EMBL" id="BK016031">
    <property type="protein sequence ID" value="DAF90516.1"/>
    <property type="molecule type" value="Genomic_DNA"/>
</dbReference>
<dbReference type="InterPro" id="IPR008016">
    <property type="entry name" value="Gp10"/>
</dbReference>
<reference evidence="2" key="1">
    <citation type="journal article" date="2021" name="Proc. Natl. Acad. Sci. U.S.A.">
        <title>A Catalog of Tens of Thousands of Viruses from Human Metagenomes Reveals Hidden Associations with Chronic Diseases.</title>
        <authorList>
            <person name="Tisza M.J."/>
            <person name="Buck C.B."/>
        </authorList>
    </citation>
    <scope>NUCLEOTIDE SEQUENCE</scope>
    <source>
        <strain evidence="2">Ctdet19</strain>
    </source>
</reference>
<dbReference type="Gene3D" id="2.40.500.10">
    <property type="entry name" value="Upper collar protein gp10 (connector protein)"/>
    <property type="match status" value="1"/>
</dbReference>
<accession>A0A8S5U7U0</accession>
<organism evidence="2">
    <name type="scientific">Podoviridae sp. ctdet19</name>
    <dbReference type="NCBI Taxonomy" id="2825262"/>
    <lineage>
        <taxon>Viruses</taxon>
        <taxon>Duplodnaviria</taxon>
        <taxon>Heunggongvirae</taxon>
        <taxon>Uroviricota</taxon>
        <taxon>Caudoviricetes</taxon>
    </lineage>
</organism>
<dbReference type="Gene3D" id="1.10.246.30">
    <property type="match status" value="1"/>
</dbReference>
<evidence type="ECO:0000313" key="2">
    <source>
        <dbReference type="EMBL" id="DAF90516.1"/>
    </source>
</evidence>
<dbReference type="Pfam" id="PF05352">
    <property type="entry name" value="Phage_connector"/>
    <property type="match status" value="1"/>
</dbReference>
<evidence type="ECO:0000256" key="1">
    <source>
        <dbReference type="SAM" id="MobiDB-lite"/>
    </source>
</evidence>
<feature type="compositionally biased region" description="Acidic residues" evidence="1">
    <location>
        <begin position="323"/>
        <end position="334"/>
    </location>
</feature>
<sequence>MAKNTPCWDRTMDYLHLGNVVYDFTDKNRLVGDLVRYMLIRTQAMFEYTGLPESIPQKFLEQYVQSSGFVGIVKVKGELYAMWGGLGGVPDVYYQPTVLTVANPALEYSASLTIGKDCEIIRNDFLYEGLMPLCSRYATLLAENFISIRMASINKRTQTFLRADNDRDKDAADKFVKNLVDGKLSAVMTTPFFDGITAQPYGQNSGSSQITELTELHQYLESKWFNDLGLQANYNMKRESLSAAELGLNNDIMLPMIDQMLLCRQQDLEKVNAMYGTNISVKLSSAWEDVQLESEYAIEEMKTEAEGVQSSGQETDPEKKEGDDDGGNQPEQDD</sequence>
<dbReference type="Gene3D" id="3.30.1350.20">
    <property type="entry name" value="Bacteriophage PHI-29 conector. Domain 3"/>
    <property type="match status" value="1"/>
</dbReference>
<protein>
    <submittedName>
        <fullName evidence="2">Upper collar protein</fullName>
    </submittedName>
</protein>
<feature type="region of interest" description="Disordered" evidence="1">
    <location>
        <begin position="298"/>
        <end position="334"/>
    </location>
</feature>
<name>A0A8S5U7U0_9CAUD</name>
<dbReference type="InterPro" id="IPR036199">
    <property type="entry name" value="Gp10_sf"/>
</dbReference>